<reference evidence="1" key="1">
    <citation type="submission" date="2022-04" db="EMBL/GenBank/DDBJ databases">
        <title>Genome of the entomopathogenic fungus Entomophthora muscae.</title>
        <authorList>
            <person name="Elya C."/>
            <person name="Lovett B.R."/>
            <person name="Lee E."/>
            <person name="Macias A.M."/>
            <person name="Hajek A.E."/>
            <person name="De Bivort B.L."/>
            <person name="Kasson M.T."/>
            <person name="De Fine Licht H.H."/>
            <person name="Stajich J.E."/>
        </authorList>
    </citation>
    <scope>NUCLEOTIDE SEQUENCE</scope>
    <source>
        <strain evidence="1">Berkeley</strain>
    </source>
</reference>
<accession>A0ACC2THK9</accession>
<dbReference type="Proteomes" id="UP001165960">
    <property type="component" value="Unassembled WGS sequence"/>
</dbReference>
<dbReference type="EMBL" id="QTSX02002878">
    <property type="protein sequence ID" value="KAJ9073956.1"/>
    <property type="molecule type" value="Genomic_DNA"/>
</dbReference>
<evidence type="ECO:0000313" key="1">
    <source>
        <dbReference type="EMBL" id="KAJ9073956.1"/>
    </source>
</evidence>
<organism evidence="1 2">
    <name type="scientific">Entomophthora muscae</name>
    <dbReference type="NCBI Taxonomy" id="34485"/>
    <lineage>
        <taxon>Eukaryota</taxon>
        <taxon>Fungi</taxon>
        <taxon>Fungi incertae sedis</taxon>
        <taxon>Zoopagomycota</taxon>
        <taxon>Entomophthoromycotina</taxon>
        <taxon>Entomophthoromycetes</taxon>
        <taxon>Entomophthorales</taxon>
        <taxon>Entomophthoraceae</taxon>
        <taxon>Entomophthora</taxon>
    </lineage>
</organism>
<evidence type="ECO:0000313" key="2">
    <source>
        <dbReference type="Proteomes" id="UP001165960"/>
    </source>
</evidence>
<sequence length="188" mass="21435">MGSLSSSERVRFIEALQKLHQKSDVDDHSKYDGYARLHEANSRQAHGQPQFLPWHRQYIRNLEKDLQEIDPSVVLPYWDWSKDYEDPHDSYIFQSAFMGGNGVGRQSCVEDGPFKSWIMATPNSHCLSRDFDGGDSISPFVSPRVISQLLRIRDFSEFSERLEVVHGAIHVNIGGTVGDLAPMWSPNE</sequence>
<comment type="caution">
    <text evidence="1">The sequence shown here is derived from an EMBL/GenBank/DDBJ whole genome shotgun (WGS) entry which is preliminary data.</text>
</comment>
<proteinExistence type="predicted"/>
<name>A0ACC2THK9_9FUNG</name>
<protein>
    <submittedName>
        <fullName evidence="1">Uncharacterized protein</fullName>
    </submittedName>
</protein>
<keyword evidence="2" id="KW-1185">Reference proteome</keyword>
<gene>
    <name evidence="1" type="ORF">DSO57_1011175</name>
</gene>